<dbReference type="InterPro" id="IPR052067">
    <property type="entry name" value="Metal_resp_HTH_trans_reg"/>
</dbReference>
<dbReference type="PROSITE" id="PS50995">
    <property type="entry name" value="HTH_MARR_2"/>
    <property type="match status" value="1"/>
</dbReference>
<dbReference type="SUPFAM" id="SSF46785">
    <property type="entry name" value="Winged helix' DNA-binding domain"/>
    <property type="match status" value="1"/>
</dbReference>
<feature type="domain" description="HTH marR-type" evidence="4">
    <location>
        <begin position="5"/>
        <end position="145"/>
    </location>
</feature>
<sequence length="151" mass="17539">MTKMAEEVYQSIVRLTHVQEAARAKKQEKLQNVLGDYSITQLHILATIASNDLVNNRLLTDELGVTKAAISKAIIKLLDHQLIRTYQLEENQKAIFYQLTDAGKVLNQTHFTLHQKAHRQYLQFLMQFEADQLHQVQDFMNQLIDHLKIND</sequence>
<protein>
    <submittedName>
        <fullName evidence="5">MarR family transcriptional regulator</fullName>
    </submittedName>
</protein>
<accession>A0ABY3X4X2</accession>
<evidence type="ECO:0000313" key="5">
    <source>
        <dbReference type="EMBL" id="UNM97325.1"/>
    </source>
</evidence>
<evidence type="ECO:0000256" key="2">
    <source>
        <dbReference type="ARBA" id="ARBA00023125"/>
    </source>
</evidence>
<dbReference type="SMART" id="SM00347">
    <property type="entry name" value="HTH_MARR"/>
    <property type="match status" value="1"/>
</dbReference>
<organism evidence="5 6">
    <name type="scientific">Ignatzschineria rhizosphaerae</name>
    <dbReference type="NCBI Taxonomy" id="2923279"/>
    <lineage>
        <taxon>Bacteria</taxon>
        <taxon>Pseudomonadati</taxon>
        <taxon>Pseudomonadota</taxon>
        <taxon>Gammaproteobacteria</taxon>
        <taxon>Cardiobacteriales</taxon>
        <taxon>Ignatzschineriaceae</taxon>
        <taxon>Ignatzschineria</taxon>
    </lineage>
</organism>
<dbReference type="Proteomes" id="UP000829542">
    <property type="component" value="Chromosome"/>
</dbReference>
<dbReference type="PANTHER" id="PTHR35790:SF4">
    <property type="entry name" value="HTH-TYPE TRANSCRIPTIONAL REGULATOR PCHR"/>
    <property type="match status" value="1"/>
</dbReference>
<dbReference type="Gene3D" id="1.10.10.10">
    <property type="entry name" value="Winged helix-like DNA-binding domain superfamily/Winged helix DNA-binding domain"/>
    <property type="match status" value="1"/>
</dbReference>
<dbReference type="InterPro" id="IPR036390">
    <property type="entry name" value="WH_DNA-bd_sf"/>
</dbReference>
<keyword evidence="3" id="KW-0804">Transcription</keyword>
<dbReference type="RefSeq" id="WP_242152621.1">
    <property type="nucleotide sequence ID" value="NZ_CP093379.1"/>
</dbReference>
<evidence type="ECO:0000256" key="1">
    <source>
        <dbReference type="ARBA" id="ARBA00023015"/>
    </source>
</evidence>
<keyword evidence="2" id="KW-0238">DNA-binding</keyword>
<dbReference type="EMBL" id="CP093379">
    <property type="protein sequence ID" value="UNM97325.1"/>
    <property type="molecule type" value="Genomic_DNA"/>
</dbReference>
<proteinExistence type="predicted"/>
<keyword evidence="6" id="KW-1185">Reference proteome</keyword>
<evidence type="ECO:0000256" key="3">
    <source>
        <dbReference type="ARBA" id="ARBA00023163"/>
    </source>
</evidence>
<reference evidence="5 6" key="1">
    <citation type="submission" date="2022-03" db="EMBL/GenBank/DDBJ databases">
        <title>Ignatzschineria rhizosphaerae HR5S32.</title>
        <authorList>
            <person name="Sun J.Q."/>
            <person name="Feng J.Y."/>
        </authorList>
    </citation>
    <scope>NUCLEOTIDE SEQUENCE [LARGE SCALE GENOMIC DNA]</scope>
    <source>
        <strain evidence="5 6">HR5S32</strain>
    </source>
</reference>
<keyword evidence="1" id="KW-0805">Transcription regulation</keyword>
<name>A0ABY3X4X2_9GAMM</name>
<evidence type="ECO:0000313" key="6">
    <source>
        <dbReference type="Proteomes" id="UP000829542"/>
    </source>
</evidence>
<dbReference type="PANTHER" id="PTHR35790">
    <property type="entry name" value="HTH-TYPE TRANSCRIPTIONAL REGULATOR PCHR"/>
    <property type="match status" value="1"/>
</dbReference>
<dbReference type="InterPro" id="IPR000835">
    <property type="entry name" value="HTH_MarR-typ"/>
</dbReference>
<evidence type="ECO:0000259" key="4">
    <source>
        <dbReference type="PROSITE" id="PS50995"/>
    </source>
</evidence>
<dbReference type="InterPro" id="IPR036388">
    <property type="entry name" value="WH-like_DNA-bd_sf"/>
</dbReference>
<gene>
    <name evidence="5" type="ORF">MMG00_05610</name>
</gene>
<dbReference type="Pfam" id="PF01047">
    <property type="entry name" value="MarR"/>
    <property type="match status" value="1"/>
</dbReference>